<name>A0A073I0N1_9SPIT</name>
<dbReference type="Proteomes" id="UP000053232">
    <property type="component" value="Unassembled WGS sequence"/>
</dbReference>
<sequence>MVTIACCPSTARRSGMKIIGTTNWKIENGKFWRAQEDTQGIILPVCCQGNIRNCKNWVVLKIEKKSKMLEIYDSIRSIGSLALQKAARQINELQEGREGRKFQVKRIISKIETLQVTNPEDQRVMAIQTINHLAMELAGEPVFQIFANNQVSMQRYYLMFNLELGFLKNEIGRSVIAIKEKELKRDMERRNDLIWQQANKDIGAGSVDFFPQINQWDLVMREDVNAQIEQEFKKWKVGSVKWWKSSQKQKAIFSMEHLSMIWTRKEHLNRSLSKMQMYSARQMRRKNKSIERIRKKMKKNRNRGKNNKITRSESAGNLNEQWVKYSETHQHFTLQQLFQQIFQITLSYLLQLLIRLNSLSN</sequence>
<dbReference type="EMBL" id="ARYC01001067">
    <property type="protein sequence ID" value="KEJ83035.1"/>
    <property type="molecule type" value="Genomic_DNA"/>
</dbReference>
<gene>
    <name evidence="1" type="ORF">OXYTRIMIC_053</name>
</gene>
<keyword evidence="2" id="KW-1185">Reference proteome</keyword>
<organism evidence="1 2">
    <name type="scientific">Oxytricha trifallax</name>
    <dbReference type="NCBI Taxonomy" id="1172189"/>
    <lineage>
        <taxon>Eukaryota</taxon>
        <taxon>Sar</taxon>
        <taxon>Alveolata</taxon>
        <taxon>Ciliophora</taxon>
        <taxon>Intramacronucleata</taxon>
        <taxon>Spirotrichea</taxon>
        <taxon>Stichotrichia</taxon>
        <taxon>Sporadotrichida</taxon>
        <taxon>Oxytrichidae</taxon>
        <taxon>Oxytrichinae</taxon>
        <taxon>Oxytricha</taxon>
    </lineage>
</organism>
<evidence type="ECO:0000313" key="2">
    <source>
        <dbReference type="Proteomes" id="UP000053232"/>
    </source>
</evidence>
<reference evidence="2" key="1">
    <citation type="journal article" date="2014" name="Cell">
        <title>The Architecture of a Scrambled Genome Reveals Massive Levels of Genomic Rearrangement during Development.</title>
        <authorList>
            <person name="Chen X."/>
            <person name="Bracht J.R."/>
            <person name="Goldman A.D."/>
            <person name="Dolzhenko E."/>
            <person name="Clay D.M."/>
            <person name="Swart E.C."/>
            <person name="Perlman D.H."/>
            <person name="Doak T.G."/>
            <person name="Stuart A."/>
            <person name="Amemiya C.T."/>
            <person name="Sebra R.P."/>
            <person name="Landweber L.F."/>
        </authorList>
    </citation>
    <scope>NUCLEOTIDE SEQUENCE [LARGE SCALE GENOMIC DNA]</scope>
    <source>
        <strain evidence="2">JRB310</strain>
    </source>
</reference>
<comment type="caution">
    <text evidence="1">The sequence shown here is derived from an EMBL/GenBank/DDBJ whole genome shotgun (WGS) entry which is preliminary data.</text>
</comment>
<proteinExistence type="predicted"/>
<accession>A0A073I0N1</accession>
<dbReference type="AlphaFoldDB" id="A0A073I0N1"/>
<protein>
    <submittedName>
        <fullName evidence="1">Uncharacterized protein</fullName>
    </submittedName>
</protein>
<evidence type="ECO:0000313" key="1">
    <source>
        <dbReference type="EMBL" id="KEJ83035.1"/>
    </source>
</evidence>